<evidence type="ECO:0000313" key="2">
    <source>
        <dbReference type="EMBL" id="ANO50913.1"/>
    </source>
</evidence>
<dbReference type="SUPFAM" id="SSF53335">
    <property type="entry name" value="S-adenosyl-L-methionine-dependent methyltransferases"/>
    <property type="match status" value="1"/>
</dbReference>
<dbReference type="OrthoDB" id="6191410at2"/>
<evidence type="ECO:0000313" key="3">
    <source>
        <dbReference type="Proteomes" id="UP000092695"/>
    </source>
</evidence>
<dbReference type="InterPro" id="IPR029063">
    <property type="entry name" value="SAM-dependent_MTases_sf"/>
</dbReference>
<dbReference type="InterPro" id="IPR013216">
    <property type="entry name" value="Methyltransf_11"/>
</dbReference>
<protein>
    <recommendedName>
        <fullName evidence="1">Methyltransferase type 11 domain-containing protein</fullName>
    </recommendedName>
</protein>
<dbReference type="Pfam" id="PF08241">
    <property type="entry name" value="Methyltransf_11"/>
    <property type="match status" value="1"/>
</dbReference>
<dbReference type="KEGG" id="woc:BA177_06585"/>
<organism evidence="2 3">
    <name type="scientific">Woeseia oceani</name>
    <dbReference type="NCBI Taxonomy" id="1548547"/>
    <lineage>
        <taxon>Bacteria</taxon>
        <taxon>Pseudomonadati</taxon>
        <taxon>Pseudomonadota</taxon>
        <taxon>Gammaproteobacteria</taxon>
        <taxon>Woeseiales</taxon>
        <taxon>Woeseiaceae</taxon>
        <taxon>Woeseia</taxon>
    </lineage>
</organism>
<gene>
    <name evidence="2" type="ORF">BA177_06585</name>
</gene>
<proteinExistence type="predicted"/>
<name>A0A193LEL8_9GAMM</name>
<dbReference type="CDD" id="cd02440">
    <property type="entry name" value="AdoMet_MTases"/>
    <property type="match status" value="1"/>
</dbReference>
<accession>A0A193LEL8</accession>
<dbReference type="STRING" id="1548547.BA177_06585"/>
<dbReference type="EMBL" id="CP016268">
    <property type="protein sequence ID" value="ANO50913.1"/>
    <property type="molecule type" value="Genomic_DNA"/>
</dbReference>
<dbReference type="Gene3D" id="3.40.50.150">
    <property type="entry name" value="Vaccinia Virus protein VP39"/>
    <property type="match status" value="1"/>
</dbReference>
<reference evidence="2 3" key="1">
    <citation type="submission" date="2016-06" db="EMBL/GenBank/DDBJ databases">
        <title>Complete genome sequence of a deep-branching marine Gamma Proteobacterium Woeseia oceani type strain XK5.</title>
        <authorList>
            <person name="Mu D."/>
            <person name="Du Z."/>
        </authorList>
    </citation>
    <scope>NUCLEOTIDE SEQUENCE [LARGE SCALE GENOMIC DNA]</scope>
    <source>
        <strain evidence="2 3">XK5</strain>
    </source>
</reference>
<sequence length="274" mass="30801">MQVRNSHRVWQAGVLATEAKSVTESPPERQDKIASWLATPVGEALLAQEARLMERALDSVFGEYCLQLGQWGGRSAFQRYARTQRSLLVSEPGGVLAATDPSAVGHLHRLPLCSESVDAVILPHTLEYSGRPHAILREVHRVLRADGHLIILGFKPGGLWGLRRLIPGAGMPPAMDALIADRQLCDWLKLLDLHIHGVTRYFFRWPLPGNRTLDTQLWEQRGRRWWPELAACYMLSAQKRVIPLTTVRMPWRAKPKVVGGLVKPTTRNLPDRDS</sequence>
<dbReference type="GO" id="GO:0008757">
    <property type="term" value="F:S-adenosylmethionine-dependent methyltransferase activity"/>
    <property type="evidence" value="ECO:0007669"/>
    <property type="project" value="InterPro"/>
</dbReference>
<evidence type="ECO:0000259" key="1">
    <source>
        <dbReference type="Pfam" id="PF08241"/>
    </source>
</evidence>
<dbReference type="AlphaFoldDB" id="A0A193LEL8"/>
<keyword evidence="3" id="KW-1185">Reference proteome</keyword>
<feature type="domain" description="Methyltransferase type 11" evidence="1">
    <location>
        <begin position="103"/>
        <end position="151"/>
    </location>
</feature>
<dbReference type="Proteomes" id="UP000092695">
    <property type="component" value="Chromosome"/>
</dbReference>